<protein>
    <submittedName>
        <fullName evidence="2">PfkB family carbohydrate kinase</fullName>
    </submittedName>
</protein>
<dbReference type="InterPro" id="IPR029056">
    <property type="entry name" value="Ribokinase-like"/>
</dbReference>
<evidence type="ECO:0000313" key="2">
    <source>
        <dbReference type="EMBL" id="MFC7137097.1"/>
    </source>
</evidence>
<dbReference type="RefSeq" id="WP_284013802.1">
    <property type="nucleotide sequence ID" value="NZ_CP126156.1"/>
</dbReference>
<dbReference type="AlphaFoldDB" id="A0ABD5XPT0"/>
<sequence length="80" mass="8143">MLANDSGVYELPAFDVSVVDETGAGDAYAAALIDRWILAGVPPREAGRFAAAAAAHNVAAEGARGGLATRAAVRSFLADR</sequence>
<evidence type="ECO:0000313" key="3">
    <source>
        <dbReference type="Proteomes" id="UP001596368"/>
    </source>
</evidence>
<keyword evidence="2" id="KW-0808">Transferase</keyword>
<proteinExistence type="predicted"/>
<dbReference type="SUPFAM" id="SSF53613">
    <property type="entry name" value="Ribokinase-like"/>
    <property type="match status" value="1"/>
</dbReference>
<evidence type="ECO:0000259" key="1">
    <source>
        <dbReference type="Pfam" id="PF00294"/>
    </source>
</evidence>
<keyword evidence="3" id="KW-1185">Reference proteome</keyword>
<reference evidence="2 3" key="1">
    <citation type="journal article" date="2019" name="Int. J. Syst. Evol. Microbiol.">
        <title>The Global Catalogue of Microorganisms (GCM) 10K type strain sequencing project: providing services to taxonomists for standard genome sequencing and annotation.</title>
        <authorList>
            <consortium name="The Broad Institute Genomics Platform"/>
            <consortium name="The Broad Institute Genome Sequencing Center for Infectious Disease"/>
            <person name="Wu L."/>
            <person name="Ma J."/>
        </authorList>
    </citation>
    <scope>NUCLEOTIDE SEQUENCE [LARGE SCALE GENOMIC DNA]</scope>
    <source>
        <strain evidence="2 3">DT92</strain>
    </source>
</reference>
<feature type="domain" description="Carbohydrate kinase PfkB" evidence="1">
    <location>
        <begin position="4"/>
        <end position="67"/>
    </location>
</feature>
<gene>
    <name evidence="2" type="ORF">ACFQRB_12800</name>
</gene>
<dbReference type="InterPro" id="IPR011611">
    <property type="entry name" value="PfkB_dom"/>
</dbReference>
<dbReference type="EMBL" id="JBHSZG010000001">
    <property type="protein sequence ID" value="MFC7137097.1"/>
    <property type="molecule type" value="Genomic_DNA"/>
</dbReference>
<dbReference type="Gene3D" id="3.40.1190.20">
    <property type="match status" value="1"/>
</dbReference>
<dbReference type="GO" id="GO:0016301">
    <property type="term" value="F:kinase activity"/>
    <property type="evidence" value="ECO:0007669"/>
    <property type="project" value="UniProtKB-KW"/>
</dbReference>
<comment type="caution">
    <text evidence="2">The sequence shown here is derived from an EMBL/GenBank/DDBJ whole genome shotgun (WGS) entry which is preliminary data.</text>
</comment>
<keyword evidence="2" id="KW-0418">Kinase</keyword>
<dbReference type="Proteomes" id="UP001596368">
    <property type="component" value="Unassembled WGS sequence"/>
</dbReference>
<dbReference type="GeneID" id="81120978"/>
<name>A0ABD5XPT0_9EURY</name>
<dbReference type="Pfam" id="PF00294">
    <property type="entry name" value="PfkB"/>
    <property type="match status" value="1"/>
</dbReference>
<accession>A0ABD5XPT0</accession>
<organism evidence="2 3">
    <name type="scientific">Halobaculum litoreum</name>
    <dbReference type="NCBI Taxonomy" id="3031998"/>
    <lineage>
        <taxon>Archaea</taxon>
        <taxon>Methanobacteriati</taxon>
        <taxon>Methanobacteriota</taxon>
        <taxon>Stenosarchaea group</taxon>
        <taxon>Halobacteria</taxon>
        <taxon>Halobacteriales</taxon>
        <taxon>Haloferacaceae</taxon>
        <taxon>Halobaculum</taxon>
    </lineage>
</organism>